<dbReference type="InterPro" id="IPR007110">
    <property type="entry name" value="Ig-like_dom"/>
</dbReference>
<sequence>MQSLPSSSGEDYAQSFTCSGYQTDSKDWFDIFKTWDLVGCEKKGNDENTSDKKYFGVDCSTIVKNITGLVGGTGWWIGQTQPYLASLPTNLTLMTGHTARLTCRVHSLGKKQVTWMRMRDLHILTVGRLTYTADDRFKVRYSHTQISTHTFLPS</sequence>
<dbReference type="PROSITE" id="PS50835">
    <property type="entry name" value="IG_LIKE"/>
    <property type="match status" value="1"/>
</dbReference>
<dbReference type="GO" id="GO:0050808">
    <property type="term" value="P:synapse organization"/>
    <property type="evidence" value="ECO:0007669"/>
    <property type="project" value="TreeGrafter"/>
</dbReference>
<keyword evidence="3" id="KW-1185">Reference proteome</keyword>
<dbReference type="PANTHER" id="PTHR23279">
    <property type="entry name" value="DEFECTIVE PROBOSCIS EXTENSION RESPONSE DPR -RELATED"/>
    <property type="match status" value="1"/>
</dbReference>
<evidence type="ECO:0000259" key="1">
    <source>
        <dbReference type="PROSITE" id="PS50835"/>
    </source>
</evidence>
<reference evidence="2" key="1">
    <citation type="submission" date="2023-10" db="EMBL/GenBank/DDBJ databases">
        <title>Genome assemblies of two species of porcelain crab, Petrolisthes cinctipes and Petrolisthes manimaculis (Anomura: Porcellanidae).</title>
        <authorList>
            <person name="Angst P."/>
        </authorList>
    </citation>
    <scope>NUCLEOTIDE SEQUENCE</scope>
    <source>
        <strain evidence="2">PB745_01</strain>
        <tissue evidence="2">Gill</tissue>
    </source>
</reference>
<accession>A0AAE1EFZ3</accession>
<comment type="caution">
    <text evidence="2">The sequence shown here is derived from an EMBL/GenBank/DDBJ whole genome shotgun (WGS) entry which is preliminary data.</text>
</comment>
<dbReference type="GO" id="GO:0032589">
    <property type="term" value="C:neuron projection membrane"/>
    <property type="evidence" value="ECO:0007669"/>
    <property type="project" value="TreeGrafter"/>
</dbReference>
<dbReference type="Gene3D" id="2.60.40.10">
    <property type="entry name" value="Immunoglobulins"/>
    <property type="match status" value="1"/>
</dbReference>
<dbReference type="SUPFAM" id="SSF48726">
    <property type="entry name" value="Immunoglobulin"/>
    <property type="match status" value="1"/>
</dbReference>
<evidence type="ECO:0000313" key="3">
    <source>
        <dbReference type="Proteomes" id="UP001286313"/>
    </source>
</evidence>
<dbReference type="Proteomes" id="UP001286313">
    <property type="component" value="Unassembled WGS sequence"/>
</dbReference>
<dbReference type="InterPro" id="IPR037448">
    <property type="entry name" value="Zig-8"/>
</dbReference>
<protein>
    <recommendedName>
        <fullName evidence="1">Ig-like domain-containing protein</fullName>
    </recommendedName>
</protein>
<dbReference type="InterPro" id="IPR013783">
    <property type="entry name" value="Ig-like_fold"/>
</dbReference>
<dbReference type="EMBL" id="JAWQEG010008172">
    <property type="protein sequence ID" value="KAK3850842.1"/>
    <property type="molecule type" value="Genomic_DNA"/>
</dbReference>
<dbReference type="InterPro" id="IPR036179">
    <property type="entry name" value="Ig-like_dom_sf"/>
</dbReference>
<organism evidence="2 3">
    <name type="scientific">Petrolisthes cinctipes</name>
    <name type="common">Flat porcelain crab</name>
    <dbReference type="NCBI Taxonomy" id="88211"/>
    <lineage>
        <taxon>Eukaryota</taxon>
        <taxon>Metazoa</taxon>
        <taxon>Ecdysozoa</taxon>
        <taxon>Arthropoda</taxon>
        <taxon>Crustacea</taxon>
        <taxon>Multicrustacea</taxon>
        <taxon>Malacostraca</taxon>
        <taxon>Eumalacostraca</taxon>
        <taxon>Eucarida</taxon>
        <taxon>Decapoda</taxon>
        <taxon>Pleocyemata</taxon>
        <taxon>Anomura</taxon>
        <taxon>Galatheoidea</taxon>
        <taxon>Porcellanidae</taxon>
        <taxon>Petrolisthes</taxon>
    </lineage>
</organism>
<proteinExistence type="predicted"/>
<dbReference type="AlphaFoldDB" id="A0AAE1EFZ3"/>
<dbReference type="PANTHER" id="PTHR23279:SF46">
    <property type="entry name" value="DEFECTIVE PROBOSCIS EXTENSION RESPONSE 10, ISOFORM A-RELATED"/>
    <property type="match status" value="1"/>
</dbReference>
<gene>
    <name evidence="2" type="ORF">Pcinc_042478</name>
</gene>
<name>A0AAE1EFZ3_PETCI</name>
<feature type="domain" description="Ig-like" evidence="1">
    <location>
        <begin position="82"/>
        <end position="117"/>
    </location>
</feature>
<evidence type="ECO:0000313" key="2">
    <source>
        <dbReference type="EMBL" id="KAK3850842.1"/>
    </source>
</evidence>